<dbReference type="RefSeq" id="WP_115500339.1">
    <property type="nucleotide sequence ID" value="NZ_JACRTI010000038.1"/>
</dbReference>
<dbReference type="PROSITE" id="PS00062">
    <property type="entry name" value="ALDOKETO_REDUCTASE_2"/>
    <property type="match status" value="1"/>
</dbReference>
<dbReference type="CDD" id="cd19133">
    <property type="entry name" value="AKR_AKR5F1"/>
    <property type="match status" value="1"/>
</dbReference>
<dbReference type="EMBL" id="JACRTI010000038">
    <property type="protein sequence ID" value="MBC8602847.1"/>
    <property type="molecule type" value="Genomic_DNA"/>
</dbReference>
<dbReference type="InterPro" id="IPR020471">
    <property type="entry name" value="AKR"/>
</dbReference>
<keyword evidence="3" id="KW-0560">Oxidoreductase</keyword>
<dbReference type="Gene3D" id="3.20.20.100">
    <property type="entry name" value="NADP-dependent oxidoreductase domain"/>
    <property type="match status" value="1"/>
</dbReference>
<dbReference type="Proteomes" id="UP000629596">
    <property type="component" value="Unassembled WGS sequence"/>
</dbReference>
<gene>
    <name evidence="9" type="ORF">DWU89_14465</name>
    <name evidence="8" type="ORF">H8784_14100</name>
</gene>
<dbReference type="InterPro" id="IPR018170">
    <property type="entry name" value="Aldo/ket_reductase_CS"/>
</dbReference>
<feature type="binding site" evidence="5">
    <location>
        <position position="106"/>
    </location>
    <ligand>
        <name>substrate</name>
    </ligand>
</feature>
<evidence type="ECO:0000313" key="9">
    <source>
        <dbReference type="EMBL" id="RDU48468.1"/>
    </source>
</evidence>
<evidence type="ECO:0000313" key="11">
    <source>
        <dbReference type="Proteomes" id="UP000629596"/>
    </source>
</evidence>
<evidence type="ECO:0000256" key="4">
    <source>
        <dbReference type="PIRSR" id="PIRSR000097-1"/>
    </source>
</evidence>
<dbReference type="Proteomes" id="UP000256321">
    <property type="component" value="Unassembled WGS sequence"/>
</dbReference>
<evidence type="ECO:0000256" key="6">
    <source>
        <dbReference type="PIRSR" id="PIRSR000097-3"/>
    </source>
</evidence>
<evidence type="ECO:0000256" key="3">
    <source>
        <dbReference type="ARBA" id="ARBA00023002"/>
    </source>
</evidence>
<accession>A0A3D8HC17</accession>
<reference evidence="8 11" key="2">
    <citation type="submission" date="2020-08" db="EMBL/GenBank/DDBJ databases">
        <title>Genome public.</title>
        <authorList>
            <person name="Liu C."/>
            <person name="Sun Q."/>
        </authorList>
    </citation>
    <scope>NUCLEOTIDE SEQUENCE [LARGE SCALE GENOMIC DNA]</scope>
    <source>
        <strain evidence="8 11">426_9</strain>
    </source>
</reference>
<dbReference type="InterPro" id="IPR036812">
    <property type="entry name" value="NAD(P)_OxRdtase_dom_sf"/>
</dbReference>
<dbReference type="PANTHER" id="PTHR43827:SF3">
    <property type="entry name" value="NADP-DEPENDENT OXIDOREDUCTASE DOMAIN-CONTAINING PROTEIN"/>
    <property type="match status" value="1"/>
</dbReference>
<keyword evidence="2" id="KW-0521">NADP</keyword>
<evidence type="ECO:0000256" key="2">
    <source>
        <dbReference type="ARBA" id="ARBA00022857"/>
    </source>
</evidence>
<name>A0A3D8HC17_9BACT</name>
<protein>
    <submittedName>
        <fullName evidence="9">Aldo/keto reductase</fullName>
    </submittedName>
</protein>
<proteinExistence type="inferred from homology"/>
<comment type="caution">
    <text evidence="9">The sequence shown here is derived from an EMBL/GenBank/DDBJ whole genome shotgun (WGS) entry which is preliminary data.</text>
</comment>
<keyword evidence="11" id="KW-1185">Reference proteome</keyword>
<evidence type="ECO:0000256" key="5">
    <source>
        <dbReference type="PIRSR" id="PIRSR000097-2"/>
    </source>
</evidence>
<evidence type="ECO:0000259" key="7">
    <source>
        <dbReference type="Pfam" id="PF00248"/>
    </source>
</evidence>
<dbReference type="InterPro" id="IPR023210">
    <property type="entry name" value="NADP_OxRdtase_dom"/>
</dbReference>
<organism evidence="9 10">
    <name type="scientific">Parabacteroides acidifaciens</name>
    <dbReference type="NCBI Taxonomy" id="2290935"/>
    <lineage>
        <taxon>Bacteria</taxon>
        <taxon>Pseudomonadati</taxon>
        <taxon>Bacteroidota</taxon>
        <taxon>Bacteroidia</taxon>
        <taxon>Bacteroidales</taxon>
        <taxon>Tannerellaceae</taxon>
        <taxon>Parabacteroides</taxon>
    </lineage>
</organism>
<feature type="domain" description="NADP-dependent oxidoreductase" evidence="7">
    <location>
        <begin position="21"/>
        <end position="256"/>
    </location>
</feature>
<dbReference type="PRINTS" id="PR00069">
    <property type="entry name" value="ALDKETRDTASE"/>
</dbReference>
<feature type="site" description="Lowers pKa of active site Tyr" evidence="6">
    <location>
        <position position="73"/>
    </location>
</feature>
<dbReference type="PANTHER" id="PTHR43827">
    <property type="entry name" value="2,5-DIKETO-D-GLUCONIC ACID REDUCTASE"/>
    <property type="match status" value="1"/>
</dbReference>
<dbReference type="SUPFAM" id="SSF51430">
    <property type="entry name" value="NAD(P)-linked oxidoreductase"/>
    <property type="match status" value="1"/>
</dbReference>
<dbReference type="AlphaFoldDB" id="A0A3D8HC17"/>
<dbReference type="PROSITE" id="PS00798">
    <property type="entry name" value="ALDOKETO_REDUCTASE_1"/>
    <property type="match status" value="1"/>
</dbReference>
<evidence type="ECO:0000313" key="10">
    <source>
        <dbReference type="Proteomes" id="UP000256321"/>
    </source>
</evidence>
<sequence length="281" mass="32152">MDIVKLNNGVEMPILGYGVYQVTPEECERCVADALSVGYRSIDTAQAYYNEEGVGRAVKKSGIAREDVFITTKVWISNAGYEQAKASIDESLRKLQSDYVDLLLIHQPFSDYYGTYRAMEEAYKNGKARAIGVSNFYPDRFVDLAEFCEIRPMVNQVETHVFNQQVEPQKIMERYGARVMSWGPFAEGRNDFFTNETLKAIGEKYGKSVAQTALRFLIQRGVIVIPKSTRKERMIENFNVFDFALTDEDMQEIAGLDQGKSLFFSHYDPEMIKWLVDLVKK</sequence>
<evidence type="ECO:0000313" key="8">
    <source>
        <dbReference type="EMBL" id="MBC8602847.1"/>
    </source>
</evidence>
<dbReference type="GO" id="GO:0016616">
    <property type="term" value="F:oxidoreductase activity, acting on the CH-OH group of donors, NAD or NADP as acceptor"/>
    <property type="evidence" value="ECO:0007669"/>
    <property type="project" value="UniProtKB-ARBA"/>
</dbReference>
<reference evidence="9 10" key="1">
    <citation type="submission" date="2018-07" db="EMBL/GenBank/DDBJ databases">
        <title>Parabacteroides acidifaciens nov. sp., isolated from human feces.</title>
        <authorList>
            <person name="Wang Y.J."/>
        </authorList>
    </citation>
    <scope>NUCLEOTIDE SEQUENCE [LARGE SCALE GENOMIC DNA]</scope>
    <source>
        <strain evidence="9 10">426-9</strain>
    </source>
</reference>
<feature type="active site" description="Proton donor" evidence="4">
    <location>
        <position position="48"/>
    </location>
</feature>
<comment type="similarity">
    <text evidence="1">Belongs to the aldo/keto reductase family.</text>
</comment>
<dbReference type="FunFam" id="3.20.20.100:FF:000015">
    <property type="entry name" value="Oxidoreductase, aldo/keto reductase family"/>
    <property type="match status" value="1"/>
</dbReference>
<dbReference type="PIRSF" id="PIRSF000097">
    <property type="entry name" value="AKR"/>
    <property type="match status" value="1"/>
</dbReference>
<dbReference type="Pfam" id="PF00248">
    <property type="entry name" value="Aldo_ket_red"/>
    <property type="match status" value="1"/>
</dbReference>
<evidence type="ECO:0000256" key="1">
    <source>
        <dbReference type="ARBA" id="ARBA00007905"/>
    </source>
</evidence>
<dbReference type="EMBL" id="QREV01000038">
    <property type="protein sequence ID" value="RDU48468.1"/>
    <property type="molecule type" value="Genomic_DNA"/>
</dbReference>